<organism evidence="1 2">
    <name type="scientific">Pleurotus ostreatus (strain PC15)</name>
    <name type="common">Oyster mushroom</name>
    <dbReference type="NCBI Taxonomy" id="1137138"/>
    <lineage>
        <taxon>Eukaryota</taxon>
        <taxon>Fungi</taxon>
        <taxon>Dikarya</taxon>
        <taxon>Basidiomycota</taxon>
        <taxon>Agaricomycotina</taxon>
        <taxon>Agaricomycetes</taxon>
        <taxon>Agaricomycetidae</taxon>
        <taxon>Agaricales</taxon>
        <taxon>Pleurotineae</taxon>
        <taxon>Pleurotaceae</taxon>
        <taxon>Pleurotus</taxon>
    </lineage>
</organism>
<dbReference type="AlphaFoldDB" id="A0A067PCW0"/>
<dbReference type="HOGENOM" id="CLU_1540702_0_0_1"/>
<dbReference type="InParanoid" id="A0A067PCW0"/>
<sequence>MVYSALSLLGVELNYGQGFSQAFYCLQRGSLSLGGDRQLLFCHGQTWNSMLSGGFMHFLDAGMIDLQGLSDHEIHFMSNGIIQSMMVLYAISQMSDTGIALADSLKIFIEFNVNYTDSNPLELQFGRFSPYSLQGVALSPTEPDSGEGKVYQRVERVYLMPGQEKLDHTSPEWV</sequence>
<dbReference type="VEuPathDB" id="FungiDB:PLEOSDRAFT_1100164"/>
<dbReference type="EMBL" id="KL198004">
    <property type="protein sequence ID" value="KDQ34237.1"/>
    <property type="molecule type" value="Genomic_DNA"/>
</dbReference>
<reference evidence="2" key="1">
    <citation type="journal article" date="2014" name="Proc. Natl. Acad. Sci. U.S.A.">
        <title>Extensive sampling of basidiomycete genomes demonstrates inadequacy of the white-rot/brown-rot paradigm for wood decay fungi.</title>
        <authorList>
            <person name="Riley R."/>
            <person name="Salamov A.A."/>
            <person name="Brown D.W."/>
            <person name="Nagy L.G."/>
            <person name="Floudas D."/>
            <person name="Held B.W."/>
            <person name="Levasseur A."/>
            <person name="Lombard V."/>
            <person name="Morin E."/>
            <person name="Otillar R."/>
            <person name="Lindquist E.A."/>
            <person name="Sun H."/>
            <person name="LaButti K.M."/>
            <person name="Schmutz J."/>
            <person name="Jabbour D."/>
            <person name="Luo H."/>
            <person name="Baker S.E."/>
            <person name="Pisabarro A.G."/>
            <person name="Walton J.D."/>
            <person name="Blanchette R.A."/>
            <person name="Henrissat B."/>
            <person name="Martin F."/>
            <person name="Cullen D."/>
            <person name="Hibbett D.S."/>
            <person name="Grigoriev I.V."/>
        </authorList>
    </citation>
    <scope>NUCLEOTIDE SEQUENCE [LARGE SCALE GENOMIC DNA]</scope>
    <source>
        <strain evidence="2">PC15</strain>
    </source>
</reference>
<gene>
    <name evidence="1" type="ORF">PLEOSDRAFT_1100164</name>
</gene>
<protein>
    <submittedName>
        <fullName evidence="1">Uncharacterized protein</fullName>
    </submittedName>
</protein>
<dbReference type="Proteomes" id="UP000027073">
    <property type="component" value="Unassembled WGS sequence"/>
</dbReference>
<name>A0A067PCW0_PLEO1</name>
<evidence type="ECO:0000313" key="2">
    <source>
        <dbReference type="Proteomes" id="UP000027073"/>
    </source>
</evidence>
<accession>A0A067PCW0</accession>
<evidence type="ECO:0000313" key="1">
    <source>
        <dbReference type="EMBL" id="KDQ34237.1"/>
    </source>
</evidence>
<proteinExistence type="predicted"/>